<gene>
    <name evidence="6" type="ORF">AUP43_09015</name>
</gene>
<organism evidence="6 7">
    <name type="scientific">Oceanibaculum pacificum</name>
    <dbReference type="NCBI Taxonomy" id="580166"/>
    <lineage>
        <taxon>Bacteria</taxon>
        <taxon>Pseudomonadati</taxon>
        <taxon>Pseudomonadota</taxon>
        <taxon>Alphaproteobacteria</taxon>
        <taxon>Rhodospirillales</taxon>
        <taxon>Oceanibaculaceae</taxon>
        <taxon>Oceanibaculum</taxon>
    </lineage>
</organism>
<protein>
    <recommendedName>
        <fullName evidence="3">Flagellin</fullName>
    </recommendedName>
</protein>
<dbReference type="PANTHER" id="PTHR42792:SF1">
    <property type="entry name" value="FLAGELLAR HOOK-ASSOCIATED PROTEIN 3"/>
    <property type="match status" value="1"/>
</dbReference>
<comment type="function">
    <text evidence="3">Flagellin is the subunit protein which polymerizes to form the filaments of bacterial flagella.</text>
</comment>
<dbReference type="GO" id="GO:0005198">
    <property type="term" value="F:structural molecule activity"/>
    <property type="evidence" value="ECO:0007669"/>
    <property type="project" value="UniProtKB-UniRule"/>
</dbReference>
<accession>A0A154W3V2</accession>
<dbReference type="AlphaFoldDB" id="A0A154W3V2"/>
<dbReference type="Proteomes" id="UP000076400">
    <property type="component" value="Unassembled WGS sequence"/>
</dbReference>
<proteinExistence type="inferred from homology"/>
<feature type="domain" description="Flagellin C-terminal" evidence="5">
    <location>
        <begin position="263"/>
        <end position="343"/>
    </location>
</feature>
<evidence type="ECO:0000313" key="6">
    <source>
        <dbReference type="EMBL" id="KZD08139.1"/>
    </source>
</evidence>
<keyword evidence="3" id="KW-0964">Secreted</keyword>
<dbReference type="Gene3D" id="1.20.1330.10">
    <property type="entry name" value="f41 fragment of flagellin, N-terminal domain"/>
    <property type="match status" value="1"/>
</dbReference>
<comment type="subcellular location">
    <subcellularLocation>
        <location evidence="3">Secreted</location>
    </subcellularLocation>
    <subcellularLocation>
        <location evidence="3">Bacterial flagellum</location>
    </subcellularLocation>
</comment>
<dbReference type="GO" id="GO:0009288">
    <property type="term" value="C:bacterial-type flagellum"/>
    <property type="evidence" value="ECO:0007669"/>
    <property type="project" value="UniProtKB-SubCell"/>
</dbReference>
<evidence type="ECO:0000259" key="4">
    <source>
        <dbReference type="Pfam" id="PF00669"/>
    </source>
</evidence>
<dbReference type="OrthoDB" id="9758307at2"/>
<dbReference type="STRING" id="580166.AUP43_09015"/>
<dbReference type="InterPro" id="IPR001029">
    <property type="entry name" value="Flagellin_N"/>
</dbReference>
<dbReference type="PANTHER" id="PTHR42792">
    <property type="entry name" value="FLAGELLIN"/>
    <property type="match status" value="1"/>
</dbReference>
<evidence type="ECO:0000259" key="5">
    <source>
        <dbReference type="Pfam" id="PF00700"/>
    </source>
</evidence>
<dbReference type="EMBL" id="LPXN01000108">
    <property type="protein sequence ID" value="KZD08139.1"/>
    <property type="molecule type" value="Genomic_DNA"/>
</dbReference>
<evidence type="ECO:0000256" key="2">
    <source>
        <dbReference type="ARBA" id="ARBA00023143"/>
    </source>
</evidence>
<dbReference type="RefSeq" id="WP_067556175.1">
    <property type="nucleotide sequence ID" value="NZ_LPXN01000108.1"/>
</dbReference>
<comment type="caution">
    <text evidence="6">The sequence shown here is derived from an EMBL/GenBank/DDBJ whole genome shotgun (WGS) entry which is preliminary data.</text>
</comment>
<dbReference type="Pfam" id="PF00669">
    <property type="entry name" value="Flagellin_N"/>
    <property type="match status" value="1"/>
</dbReference>
<dbReference type="SUPFAM" id="SSF64518">
    <property type="entry name" value="Phase 1 flagellin"/>
    <property type="match status" value="1"/>
</dbReference>
<sequence>MRVANLAQSLLTRTQTLQTQARLQIAEQQISTGYKSNVFSGLGGDSKKLLDFDRARSGLETFMATIQAAERRATIMDASMTSVTDIAQQVRADNFSTRAFMGDASVRQNVMTGAEEAINTTISALNAQFEGRYLFSGYEFDTKPIDMTADDMIAAVEAQLTADGFPPGTPVTAADIEAAIDTYLGINPAGAAGYYASGSSDTVTARIDENQEMDYGLTADNAAFRETFKGFLMTSMSVDRYDELNQTSATEFDDSFTDARVFVEQGFDQTNQLVGQLGIRRQKLEDTRIGHEKTIDILVQGMSDIQDADVYEAITEFQRLQVQLQASYQVTAQLSNLSLVNFI</sequence>
<dbReference type="Pfam" id="PF00700">
    <property type="entry name" value="Flagellin_C"/>
    <property type="match status" value="1"/>
</dbReference>
<reference evidence="6 7" key="1">
    <citation type="submission" date="2015-12" db="EMBL/GenBank/DDBJ databases">
        <title>Genome sequence of Oceanibaculum pacificum MCCC 1A02656.</title>
        <authorList>
            <person name="Lu L."/>
            <person name="Lai Q."/>
            <person name="Shao Z."/>
            <person name="Qian P."/>
        </authorList>
    </citation>
    <scope>NUCLEOTIDE SEQUENCE [LARGE SCALE GENOMIC DNA]</scope>
    <source>
        <strain evidence="6 7">MCCC 1A02656</strain>
    </source>
</reference>
<evidence type="ECO:0000256" key="1">
    <source>
        <dbReference type="ARBA" id="ARBA00005709"/>
    </source>
</evidence>
<name>A0A154W3V2_9PROT</name>
<dbReference type="InterPro" id="IPR001492">
    <property type="entry name" value="Flagellin"/>
</dbReference>
<evidence type="ECO:0000256" key="3">
    <source>
        <dbReference type="RuleBase" id="RU362073"/>
    </source>
</evidence>
<comment type="similarity">
    <text evidence="1 3">Belongs to the bacterial flagellin family.</text>
</comment>
<keyword evidence="7" id="KW-1185">Reference proteome</keyword>
<evidence type="ECO:0000313" key="7">
    <source>
        <dbReference type="Proteomes" id="UP000076400"/>
    </source>
</evidence>
<dbReference type="GO" id="GO:0005576">
    <property type="term" value="C:extracellular region"/>
    <property type="evidence" value="ECO:0007669"/>
    <property type="project" value="UniProtKB-SubCell"/>
</dbReference>
<dbReference type="InterPro" id="IPR046358">
    <property type="entry name" value="Flagellin_C"/>
</dbReference>
<keyword evidence="2 3" id="KW-0975">Bacterial flagellum</keyword>
<feature type="domain" description="Flagellin N-terminal" evidence="4">
    <location>
        <begin position="5"/>
        <end position="138"/>
    </location>
</feature>